<keyword evidence="1" id="KW-0812">Transmembrane</keyword>
<dbReference type="EMBL" id="AMRI01000012">
    <property type="protein sequence ID" value="EKE73750.1"/>
    <property type="molecule type" value="Genomic_DNA"/>
</dbReference>
<keyword evidence="3" id="KW-1185">Reference proteome</keyword>
<gene>
    <name evidence="2" type="ORF">B3C1_10142</name>
</gene>
<evidence type="ECO:0000313" key="3">
    <source>
        <dbReference type="Proteomes" id="UP000006755"/>
    </source>
</evidence>
<dbReference type="AlphaFoldDB" id="K2K8Z4"/>
<feature type="transmembrane region" description="Helical" evidence="1">
    <location>
        <begin position="36"/>
        <end position="56"/>
    </location>
</feature>
<name>K2K8Z4_9GAMM</name>
<dbReference type="RefSeq" id="WP_008484637.1">
    <property type="nucleotide sequence ID" value="NZ_AMRI01000012.1"/>
</dbReference>
<protein>
    <recommendedName>
        <fullName evidence="4">Transmembrane protein</fullName>
    </recommendedName>
</protein>
<evidence type="ECO:0000313" key="2">
    <source>
        <dbReference type="EMBL" id="EKE73750.1"/>
    </source>
</evidence>
<comment type="caution">
    <text evidence="2">The sequence shown here is derived from an EMBL/GenBank/DDBJ whole genome shotgun (WGS) entry which is preliminary data.</text>
</comment>
<feature type="transmembrane region" description="Helical" evidence="1">
    <location>
        <begin position="93"/>
        <end position="114"/>
    </location>
</feature>
<dbReference type="Proteomes" id="UP000006755">
    <property type="component" value="Unassembled WGS sequence"/>
</dbReference>
<feature type="transmembrane region" description="Helical" evidence="1">
    <location>
        <begin position="68"/>
        <end position="87"/>
    </location>
</feature>
<dbReference type="STRING" id="745411.B3C1_10142"/>
<keyword evidence="1" id="KW-0472">Membrane</keyword>
<accession>K2K8Z4</accession>
<reference evidence="2 3" key="1">
    <citation type="journal article" date="2012" name="J. Bacteriol.">
        <title>Genome Sequence of Gallaecimonas xiamenensis Type Strain 3-C-1.</title>
        <authorList>
            <person name="Lai Q."/>
            <person name="Wang L."/>
            <person name="Wang W."/>
            <person name="Shao Z."/>
        </authorList>
    </citation>
    <scope>NUCLEOTIDE SEQUENCE [LARGE SCALE GENOMIC DNA]</scope>
    <source>
        <strain evidence="2 3">3-C-1</strain>
    </source>
</reference>
<organism evidence="2 3">
    <name type="scientific">Gallaecimonas xiamenensis 3-C-1</name>
    <dbReference type="NCBI Taxonomy" id="745411"/>
    <lineage>
        <taxon>Bacteria</taxon>
        <taxon>Pseudomonadati</taxon>
        <taxon>Pseudomonadota</taxon>
        <taxon>Gammaproteobacteria</taxon>
        <taxon>Enterobacterales</taxon>
        <taxon>Gallaecimonadaceae</taxon>
        <taxon>Gallaecimonas</taxon>
    </lineage>
</organism>
<sequence length="117" mass="12767">MRDWFSDNKALLVLIGLPLLCGPLWPMPASLGWQWLLAALAGGLMNALGMMLLFAWPLGAGIRNLGKIGLAWALLWVAGAYGLVAVLTGPWLWLGWLVPLTVLGLAFASAWLLMRWK</sequence>
<proteinExistence type="predicted"/>
<keyword evidence="1" id="KW-1133">Transmembrane helix</keyword>
<evidence type="ECO:0000256" key="1">
    <source>
        <dbReference type="SAM" id="Phobius"/>
    </source>
</evidence>
<evidence type="ECO:0008006" key="4">
    <source>
        <dbReference type="Google" id="ProtNLM"/>
    </source>
</evidence>